<protein>
    <recommendedName>
        <fullName evidence="13">NADH-quinone oxidoreductase subunit F</fullName>
        <ecNumber evidence="13">7.1.1.-</ecNumber>
    </recommendedName>
</protein>
<proteinExistence type="inferred from homology"/>
<dbReference type="Gene3D" id="3.10.20.600">
    <property type="match status" value="1"/>
</dbReference>
<evidence type="ECO:0000256" key="7">
    <source>
        <dbReference type="ARBA" id="ARBA00022723"/>
    </source>
</evidence>
<dbReference type="FunFam" id="1.20.1440.230:FF:000001">
    <property type="entry name" value="Mitochondrial NADH dehydrogenase flavoprotein 1"/>
    <property type="match status" value="1"/>
</dbReference>
<dbReference type="EMBL" id="JSAM01000107">
    <property type="protein sequence ID" value="KIA76698.1"/>
    <property type="molecule type" value="Genomic_DNA"/>
</dbReference>
<evidence type="ECO:0000256" key="3">
    <source>
        <dbReference type="ARBA" id="ARBA00007523"/>
    </source>
</evidence>
<dbReference type="SUPFAM" id="SSF140490">
    <property type="entry name" value="Nqo1C-terminal domain-like"/>
    <property type="match status" value="1"/>
</dbReference>
<reference evidence="15 16" key="1">
    <citation type="journal article" date="2014" name="Mol. Biol. Evol.">
        <title>Massive expansion of Ubiquitination-related gene families within the Chlamydiae.</title>
        <authorList>
            <person name="Domman D."/>
            <person name="Collingro A."/>
            <person name="Lagkouvardos I."/>
            <person name="Gehre L."/>
            <person name="Weinmaier T."/>
            <person name="Rattei T."/>
            <person name="Subtil A."/>
            <person name="Horn M."/>
        </authorList>
    </citation>
    <scope>NUCLEOTIDE SEQUENCE [LARGE SCALE GENOMIC DNA]</scope>
    <source>
        <strain evidence="15 16">OEW1</strain>
    </source>
</reference>
<keyword evidence="9 13" id="KW-0408">Iron</keyword>
<dbReference type="NCBIfam" id="TIGR01959">
    <property type="entry name" value="nuoF_fam"/>
    <property type="match status" value="1"/>
</dbReference>
<keyword evidence="6 13" id="KW-0288">FMN</keyword>
<gene>
    <name evidence="15" type="primary">nuoF2</name>
    <name evidence="15" type="ORF">DB43_HL00070</name>
</gene>
<dbReference type="FunFam" id="3.40.50.11540:FF:000001">
    <property type="entry name" value="NADH dehydrogenase [ubiquinone] flavoprotein 1, mitochondrial"/>
    <property type="match status" value="1"/>
</dbReference>
<evidence type="ECO:0000256" key="12">
    <source>
        <dbReference type="ARBA" id="ARBA00047712"/>
    </source>
</evidence>
<evidence type="ECO:0000256" key="9">
    <source>
        <dbReference type="ARBA" id="ARBA00023004"/>
    </source>
</evidence>
<dbReference type="GO" id="GO:0046872">
    <property type="term" value="F:metal ion binding"/>
    <property type="evidence" value="ECO:0007669"/>
    <property type="project" value="UniProtKB-KW"/>
</dbReference>
<dbReference type="InterPro" id="IPR001949">
    <property type="entry name" value="NADH-UbQ_OxRdtase_51kDa_CS"/>
</dbReference>
<dbReference type="Proteomes" id="UP000031307">
    <property type="component" value="Unassembled WGS sequence"/>
</dbReference>
<dbReference type="NCBIfam" id="NF010120">
    <property type="entry name" value="PRK13596.1"/>
    <property type="match status" value="1"/>
</dbReference>
<evidence type="ECO:0000256" key="10">
    <source>
        <dbReference type="ARBA" id="ARBA00023014"/>
    </source>
</evidence>
<evidence type="ECO:0000256" key="5">
    <source>
        <dbReference type="ARBA" id="ARBA00022630"/>
    </source>
</evidence>
<dbReference type="SMART" id="SM00928">
    <property type="entry name" value="NADH_4Fe-4S"/>
    <property type="match status" value="1"/>
</dbReference>
<comment type="catalytic activity">
    <reaction evidence="12 13">
        <text>a quinone + NADH + 5 H(+)(in) = a quinol + NAD(+) + 4 H(+)(out)</text>
        <dbReference type="Rhea" id="RHEA:57888"/>
        <dbReference type="ChEBI" id="CHEBI:15378"/>
        <dbReference type="ChEBI" id="CHEBI:24646"/>
        <dbReference type="ChEBI" id="CHEBI:57540"/>
        <dbReference type="ChEBI" id="CHEBI:57945"/>
        <dbReference type="ChEBI" id="CHEBI:132124"/>
    </reaction>
</comment>
<evidence type="ECO:0000313" key="16">
    <source>
        <dbReference type="Proteomes" id="UP000031307"/>
    </source>
</evidence>
<evidence type="ECO:0000256" key="11">
    <source>
        <dbReference type="ARBA" id="ARBA00023027"/>
    </source>
</evidence>
<dbReference type="Pfam" id="PF01512">
    <property type="entry name" value="Complex1_51K"/>
    <property type="match status" value="1"/>
</dbReference>
<keyword evidence="8" id="KW-1278">Translocase</keyword>
<dbReference type="PANTHER" id="PTHR43578:SF3">
    <property type="entry name" value="NADH-QUINONE OXIDOREDUCTASE SUBUNIT F"/>
    <property type="match status" value="1"/>
</dbReference>
<keyword evidence="4 13" id="KW-0004">4Fe-4S</keyword>
<evidence type="ECO:0000256" key="8">
    <source>
        <dbReference type="ARBA" id="ARBA00022967"/>
    </source>
</evidence>
<dbReference type="Gene3D" id="3.40.50.11540">
    <property type="entry name" value="NADH-ubiquinone oxidoreductase 51kDa subunit"/>
    <property type="match status" value="1"/>
</dbReference>
<dbReference type="Pfam" id="PF10589">
    <property type="entry name" value="NADH_4Fe-4S"/>
    <property type="match status" value="1"/>
</dbReference>
<dbReference type="GO" id="GO:0051287">
    <property type="term" value="F:NAD binding"/>
    <property type="evidence" value="ECO:0007669"/>
    <property type="project" value="UniProtKB-UniRule"/>
</dbReference>
<dbReference type="Pfam" id="PF10531">
    <property type="entry name" value="SLBB"/>
    <property type="match status" value="1"/>
</dbReference>
<evidence type="ECO:0000256" key="2">
    <source>
        <dbReference type="ARBA" id="ARBA00001966"/>
    </source>
</evidence>
<keyword evidence="5 13" id="KW-0285">Flavoprotein</keyword>
<name>A0A0C1E9D2_9BACT</name>
<comment type="function">
    <text evidence="13">NDH-1 shuttles electrons from NADH, via FMN and iron-sulfur (Fe-S) centers, to quinones in the respiratory chain.</text>
</comment>
<keyword evidence="7 13" id="KW-0479">Metal-binding</keyword>
<dbReference type="InterPro" id="IPR011537">
    <property type="entry name" value="NADH-UbQ_OxRdtase_suF"/>
</dbReference>
<accession>A0A0C1E9D2</accession>
<dbReference type="InterPro" id="IPR037207">
    <property type="entry name" value="Nuop51_4Fe4S-bd_sf"/>
</dbReference>
<evidence type="ECO:0000313" key="15">
    <source>
        <dbReference type="EMBL" id="KIA76698.1"/>
    </source>
</evidence>
<keyword evidence="10 13" id="KW-0411">Iron-sulfur</keyword>
<dbReference type="InterPro" id="IPR019575">
    <property type="entry name" value="Nuop51_4Fe4S-bd"/>
</dbReference>
<dbReference type="EC" id="7.1.1.-" evidence="13"/>
<evidence type="ECO:0000256" key="1">
    <source>
        <dbReference type="ARBA" id="ARBA00001917"/>
    </source>
</evidence>
<dbReference type="PROSITE" id="PS00645">
    <property type="entry name" value="COMPLEX1_51K_2"/>
    <property type="match status" value="1"/>
</dbReference>
<evidence type="ECO:0000259" key="14">
    <source>
        <dbReference type="SMART" id="SM00928"/>
    </source>
</evidence>
<dbReference type="SUPFAM" id="SSF142984">
    <property type="entry name" value="Nqo1 middle domain-like"/>
    <property type="match status" value="1"/>
</dbReference>
<dbReference type="PATRIC" id="fig|83552.4.peg.2159"/>
<sequence length="468" mass="52414">MTKWLVLSQNKMLSISLRKQKRARDILRRYKFWRAIMPEMRVLMAHVDEPNQHLIETYERNGGYQAIRKAIPHMQPDALIDLVKQSELRGRGGAGFLTGMKWGFVPKNPQIPKYLVCNSDESEPGTFKDRLLIENDPHQVIEGIILASYAIGAKLAFIYCRGEFYEGIRHLEKAVQDAKQKGYLGNSILGSQVSLEIIVHPGAGAYIAGEETALLNSLEGYRATPRLKPPFPAVEGLYGKPTIINNVETLSNVVHIVNRGIEWYKSIGKPKNTGTKIFQVSGQVQKPGCFEFPLGTSLREVLEAAGGMLPGRRFKACYPGGSSCALLTERDLDITMDFEALAARKSALGTASIIVMDDTADMVKVAHRLMQFYQNESCGKCTPCREGTRWVVQMLERIEAGKGTIWDLKKIEQVCQHMEVESFCPLAVGAAPPIVSAMREFKNEFEVYIRGNPQADRKPEMKIAYPYV</sequence>
<comment type="caution">
    <text evidence="15">The sequence shown here is derived from an EMBL/GenBank/DDBJ whole genome shotgun (WGS) entry which is preliminary data.</text>
</comment>
<dbReference type="GO" id="GO:0051539">
    <property type="term" value="F:4 iron, 4 sulfur cluster binding"/>
    <property type="evidence" value="ECO:0007669"/>
    <property type="project" value="UniProtKB-UniRule"/>
</dbReference>
<dbReference type="InterPro" id="IPR037225">
    <property type="entry name" value="Nuo51_FMN-bd_sf"/>
</dbReference>
<dbReference type="GO" id="GO:0008137">
    <property type="term" value="F:NADH dehydrogenase (ubiquinone) activity"/>
    <property type="evidence" value="ECO:0007669"/>
    <property type="project" value="InterPro"/>
</dbReference>
<comment type="similarity">
    <text evidence="3 13">Belongs to the complex I 51 kDa subunit family.</text>
</comment>
<dbReference type="AlphaFoldDB" id="A0A0C1E9D2"/>
<evidence type="ECO:0000256" key="6">
    <source>
        <dbReference type="ARBA" id="ARBA00022643"/>
    </source>
</evidence>
<dbReference type="Gene3D" id="6.10.250.1450">
    <property type="match status" value="1"/>
</dbReference>
<dbReference type="PANTHER" id="PTHR43578">
    <property type="entry name" value="NADH-QUINONE OXIDOREDUCTASE SUBUNIT F"/>
    <property type="match status" value="1"/>
</dbReference>
<keyword evidence="11 13" id="KW-0520">NAD</keyword>
<keyword evidence="15" id="KW-0560">Oxidoreductase</keyword>
<dbReference type="SUPFAM" id="SSF142019">
    <property type="entry name" value="Nqo1 FMN-binding domain-like"/>
    <property type="match status" value="1"/>
</dbReference>
<comment type="cofactor">
    <cofactor evidence="1 13">
        <name>FMN</name>
        <dbReference type="ChEBI" id="CHEBI:58210"/>
    </cofactor>
</comment>
<evidence type="ECO:0000256" key="13">
    <source>
        <dbReference type="RuleBase" id="RU364066"/>
    </source>
</evidence>
<evidence type="ECO:0000256" key="4">
    <source>
        <dbReference type="ARBA" id="ARBA00022485"/>
    </source>
</evidence>
<comment type="cofactor">
    <cofactor evidence="2 13">
        <name>[4Fe-4S] cluster</name>
        <dbReference type="ChEBI" id="CHEBI:49883"/>
    </cofactor>
</comment>
<dbReference type="GO" id="GO:0048038">
    <property type="term" value="F:quinone binding"/>
    <property type="evidence" value="ECO:0007669"/>
    <property type="project" value="UniProtKB-KW"/>
</dbReference>
<keyword evidence="13" id="KW-0874">Quinone</keyword>
<dbReference type="GO" id="GO:0016491">
    <property type="term" value="F:oxidoreductase activity"/>
    <property type="evidence" value="ECO:0007669"/>
    <property type="project" value="UniProtKB-KW"/>
</dbReference>
<dbReference type="InterPro" id="IPR011538">
    <property type="entry name" value="Nuo51_FMN-bd"/>
</dbReference>
<dbReference type="Gene3D" id="1.20.1440.230">
    <property type="entry name" value="NADH-ubiquinone oxidoreductase 51kDa subunit, iron-sulphur binding domain"/>
    <property type="match status" value="1"/>
</dbReference>
<feature type="domain" description="NADH-ubiquinone oxidoreductase 51kDa subunit iron-sulphur binding" evidence="14">
    <location>
        <begin position="363"/>
        <end position="408"/>
    </location>
</feature>
<organism evidence="15 16">
    <name type="scientific">Parachlamydia acanthamoebae</name>
    <dbReference type="NCBI Taxonomy" id="83552"/>
    <lineage>
        <taxon>Bacteria</taxon>
        <taxon>Pseudomonadati</taxon>
        <taxon>Chlamydiota</taxon>
        <taxon>Chlamydiia</taxon>
        <taxon>Parachlamydiales</taxon>
        <taxon>Parachlamydiaceae</taxon>
        <taxon>Parachlamydia</taxon>
    </lineage>
</organism>
<dbReference type="InterPro" id="IPR019554">
    <property type="entry name" value="Soluble_ligand-bd"/>
</dbReference>
<dbReference type="GO" id="GO:0010181">
    <property type="term" value="F:FMN binding"/>
    <property type="evidence" value="ECO:0007669"/>
    <property type="project" value="InterPro"/>
</dbReference>